<reference evidence="1 2" key="1">
    <citation type="journal article" date="2015" name="Nat. Commun.">
        <title>Outbred genome sequencing and CRISPR/Cas9 gene editing in butterflies.</title>
        <authorList>
            <person name="Li X."/>
            <person name="Fan D."/>
            <person name="Zhang W."/>
            <person name="Liu G."/>
            <person name="Zhang L."/>
            <person name="Zhao L."/>
            <person name="Fang X."/>
            <person name="Chen L."/>
            <person name="Dong Y."/>
            <person name="Chen Y."/>
            <person name="Ding Y."/>
            <person name="Zhao R."/>
            <person name="Feng M."/>
            <person name="Zhu Y."/>
            <person name="Feng Y."/>
            <person name="Jiang X."/>
            <person name="Zhu D."/>
            <person name="Xiang H."/>
            <person name="Feng X."/>
            <person name="Li S."/>
            <person name="Wang J."/>
            <person name="Zhang G."/>
            <person name="Kronforst M.R."/>
            <person name="Wang W."/>
        </authorList>
    </citation>
    <scope>NUCLEOTIDE SEQUENCE [LARGE SCALE GENOMIC DNA]</scope>
    <source>
        <strain evidence="1">Ya'a_city_454_Px</strain>
        <tissue evidence="1">Whole body</tissue>
    </source>
</reference>
<evidence type="ECO:0000313" key="1">
    <source>
        <dbReference type="EMBL" id="KPI99690.1"/>
    </source>
</evidence>
<sequence length="151" mass="16228">MENATTNVFLTSALTPRFEEAAVQTASSRHNAPPARSPPAVIVVRPAEQSTAPLFVWVATLASRVEYGARRGTGPLIPSACPSPLTPLASHGRFPARFAFIQKNKKGDLAPSIAVVRLAAPGEIKSILFEHLFPFLFELNNACVRVACRPP</sequence>
<name>A0A194Q8F8_PAPXU</name>
<dbReference type="Proteomes" id="UP000053268">
    <property type="component" value="Unassembled WGS sequence"/>
</dbReference>
<organism evidence="1 2">
    <name type="scientific">Papilio xuthus</name>
    <name type="common">Asian swallowtail butterfly</name>
    <dbReference type="NCBI Taxonomy" id="66420"/>
    <lineage>
        <taxon>Eukaryota</taxon>
        <taxon>Metazoa</taxon>
        <taxon>Ecdysozoa</taxon>
        <taxon>Arthropoda</taxon>
        <taxon>Hexapoda</taxon>
        <taxon>Insecta</taxon>
        <taxon>Pterygota</taxon>
        <taxon>Neoptera</taxon>
        <taxon>Endopterygota</taxon>
        <taxon>Lepidoptera</taxon>
        <taxon>Glossata</taxon>
        <taxon>Ditrysia</taxon>
        <taxon>Papilionoidea</taxon>
        <taxon>Papilionidae</taxon>
        <taxon>Papilioninae</taxon>
        <taxon>Papilio</taxon>
    </lineage>
</organism>
<protein>
    <submittedName>
        <fullName evidence="1">Uncharacterized protein</fullName>
    </submittedName>
</protein>
<proteinExistence type="predicted"/>
<evidence type="ECO:0000313" key="2">
    <source>
        <dbReference type="Proteomes" id="UP000053268"/>
    </source>
</evidence>
<dbReference type="EMBL" id="KQ459564">
    <property type="protein sequence ID" value="KPI99690.1"/>
    <property type="molecule type" value="Genomic_DNA"/>
</dbReference>
<dbReference type="AlphaFoldDB" id="A0A194Q8F8"/>
<keyword evidence="2" id="KW-1185">Reference proteome</keyword>
<accession>A0A194Q8F8</accession>
<gene>
    <name evidence="1" type="ORF">RR46_02604</name>
</gene>